<dbReference type="RefSeq" id="WP_089789991.1">
    <property type="nucleotide sequence ID" value="NZ_FOKW01000018.1"/>
</dbReference>
<dbReference type="InterPro" id="IPR000101">
    <property type="entry name" value="GGT_peptidase"/>
</dbReference>
<dbReference type="GO" id="GO:0036374">
    <property type="term" value="F:glutathione hydrolase activity"/>
    <property type="evidence" value="ECO:0007669"/>
    <property type="project" value="InterPro"/>
</dbReference>
<dbReference type="NCBIfam" id="TIGR00066">
    <property type="entry name" value="g_glut_trans"/>
    <property type="match status" value="1"/>
</dbReference>
<dbReference type="AlphaFoldDB" id="A0A1I1LKE8"/>
<dbReference type="OrthoDB" id="183046at2157"/>
<dbReference type="Proteomes" id="UP000199161">
    <property type="component" value="Unassembled WGS sequence"/>
</dbReference>
<dbReference type="InterPro" id="IPR029055">
    <property type="entry name" value="Ntn_hydrolases_N"/>
</dbReference>
<dbReference type="SUPFAM" id="SSF56235">
    <property type="entry name" value="N-terminal nucleophile aminohydrolases (Ntn hydrolases)"/>
    <property type="match status" value="1"/>
</dbReference>
<dbReference type="Gene3D" id="1.10.246.230">
    <property type="match status" value="1"/>
</dbReference>
<dbReference type="PANTHER" id="PTHR43881:SF1">
    <property type="entry name" value="GAMMA-GLUTAMYLTRANSPEPTIDASE (AFU_ORTHOLOGUE AFUA_4G13580)"/>
    <property type="match status" value="1"/>
</dbReference>
<keyword evidence="1" id="KW-0378">Hydrolase</keyword>
<dbReference type="Pfam" id="PF01019">
    <property type="entry name" value="G_glu_transpept"/>
    <property type="match status" value="1"/>
</dbReference>
<protein>
    <submittedName>
        <fullName evidence="1">Gamma-glutamyltranspeptidase / glutathione hydrolase</fullName>
    </submittedName>
</protein>
<gene>
    <name evidence="1" type="ORF">SAMN05444422_11819</name>
</gene>
<keyword evidence="2" id="KW-1185">Reference proteome</keyword>
<dbReference type="InterPro" id="IPR052896">
    <property type="entry name" value="GGT-like_enzyme"/>
</dbReference>
<dbReference type="InterPro" id="IPR043137">
    <property type="entry name" value="GGT_ssub_C"/>
</dbReference>
<organism evidence="1 2">
    <name type="scientific">Natronobacterium haloterrestre</name>
    <name type="common">Halobiforma haloterrestris</name>
    <dbReference type="NCBI Taxonomy" id="148448"/>
    <lineage>
        <taxon>Archaea</taxon>
        <taxon>Methanobacteriati</taxon>
        <taxon>Methanobacteriota</taxon>
        <taxon>Stenosarchaea group</taxon>
        <taxon>Halobacteria</taxon>
        <taxon>Halobacteriales</taxon>
        <taxon>Natrialbaceae</taxon>
        <taxon>Natronobacterium</taxon>
    </lineage>
</organism>
<dbReference type="PANTHER" id="PTHR43881">
    <property type="entry name" value="GAMMA-GLUTAMYLTRANSPEPTIDASE (AFU_ORTHOLOGUE AFUA_4G13580)"/>
    <property type="match status" value="1"/>
</dbReference>
<evidence type="ECO:0000313" key="2">
    <source>
        <dbReference type="Proteomes" id="UP000199161"/>
    </source>
</evidence>
<name>A0A1I1LKE8_NATHA</name>
<dbReference type="PRINTS" id="PR01210">
    <property type="entry name" value="GGTRANSPTASE"/>
</dbReference>
<dbReference type="GO" id="GO:0006751">
    <property type="term" value="P:glutathione catabolic process"/>
    <property type="evidence" value="ECO:0007669"/>
    <property type="project" value="InterPro"/>
</dbReference>
<dbReference type="Gene3D" id="3.60.20.40">
    <property type="match status" value="1"/>
</dbReference>
<evidence type="ECO:0000313" key="1">
    <source>
        <dbReference type="EMBL" id="SFC73511.1"/>
    </source>
</evidence>
<accession>A0A1I1LKE8</accession>
<proteinExistence type="predicted"/>
<dbReference type="EMBL" id="FOKW01000018">
    <property type="protein sequence ID" value="SFC73511.1"/>
    <property type="molecule type" value="Genomic_DNA"/>
</dbReference>
<reference evidence="2" key="1">
    <citation type="submission" date="2016-10" db="EMBL/GenBank/DDBJ databases">
        <authorList>
            <person name="Varghese N."/>
            <person name="Submissions S."/>
        </authorList>
    </citation>
    <scope>NUCLEOTIDE SEQUENCE [LARGE SCALE GENOMIC DNA]</scope>
    <source>
        <strain evidence="2">DSM 13078</strain>
    </source>
</reference>
<sequence length="565" mass="60433">MTGFESDSDFGSIDLDRFDSRRSTAYGNRGMVATSQPLAAEAGLSILRDGGNAFDAAVATAAALNVVEPTSTGLGGDVFALYRTADGEVGAMRSCGHAPEDATIENVRGALEEADEDELESYYPESRGYAVDSDDEADDLEMPFLGPHAVTVPGTARGWETTVEELGRKSLADVLEPAIGYATEGYPVSEVIAHHWTGAEDLFTDEHAREAYLFDGDSPDPGQTVTLPRLGESLRKIAERGADVVYEGEIADAIVEEIQSAGGFMRHEDLADFEPEFVDPVSTTYNGTEVYELPPNNQGLLALEALNIAEEVGAGEHDYDSAERIHAFAEAMKLAFVDGHHYVTDPEFEEIPPLASKEYARERASAIGDSPISNPEVGVPNAHAEDADTVLLTVGDEEGNLVSYINSRFAGFGSGLVAGDTGIALQNRGASFSLDPDHPNSLEPGKRPFHTLVPAVAKLDEDDWMAFGVMGGYMQPQGHLQVVSNLVDYGMSPQAALDAPRWRYREDGTIGVEERLPAKAKLARKGHDVGVLPPVMFGGAQLVRQKGETLAGATEPRKDGVAIGF</sequence>